<reference evidence="2" key="1">
    <citation type="submission" date="2021-02" db="EMBL/GenBank/DDBJ databases">
        <authorList>
            <person name="Nowell W R."/>
        </authorList>
    </citation>
    <scope>NUCLEOTIDE SEQUENCE</scope>
</reference>
<evidence type="ECO:0000256" key="1">
    <source>
        <dbReference type="SAM" id="SignalP"/>
    </source>
</evidence>
<protein>
    <submittedName>
        <fullName evidence="2">Uncharacterized protein</fullName>
    </submittedName>
</protein>
<dbReference type="EMBL" id="CAJNOM010000193">
    <property type="protein sequence ID" value="CAF1207861.1"/>
    <property type="molecule type" value="Genomic_DNA"/>
</dbReference>
<evidence type="ECO:0000313" key="6">
    <source>
        <dbReference type="Proteomes" id="UP000663877"/>
    </source>
</evidence>
<dbReference type="AlphaFoldDB" id="A0A814MXV5"/>
<feature type="chain" id="PRO_5036225309" evidence="1">
    <location>
        <begin position="23"/>
        <end position="94"/>
    </location>
</feature>
<dbReference type="EMBL" id="CAJNOI010000115">
    <property type="protein sequence ID" value="CAF1084023.1"/>
    <property type="molecule type" value="Genomic_DNA"/>
</dbReference>
<accession>A0A814MXV5</accession>
<dbReference type="Proteomes" id="UP000663877">
    <property type="component" value="Unassembled WGS sequence"/>
</dbReference>
<keyword evidence="5" id="KW-1185">Reference proteome</keyword>
<comment type="caution">
    <text evidence="2">The sequence shown here is derived from an EMBL/GenBank/DDBJ whole genome shotgun (WGS) entry which is preliminary data.</text>
</comment>
<evidence type="ECO:0000313" key="4">
    <source>
        <dbReference type="EMBL" id="CAF1219015.1"/>
    </source>
</evidence>
<dbReference type="Proteomes" id="UP000663832">
    <property type="component" value="Unassembled WGS sequence"/>
</dbReference>
<sequence>MNQKVYLAVVLVLMVTICIVRGEEKGMNQAAKPNSLLRHVLSKGHSSCPPDCDFETCGNNNPRCYNNPDCCPYCLHHNYKLCSLNAVCCHRAGQ</sequence>
<organism evidence="2 6">
    <name type="scientific">Adineta steineri</name>
    <dbReference type="NCBI Taxonomy" id="433720"/>
    <lineage>
        <taxon>Eukaryota</taxon>
        <taxon>Metazoa</taxon>
        <taxon>Spiralia</taxon>
        <taxon>Gnathifera</taxon>
        <taxon>Rotifera</taxon>
        <taxon>Eurotatoria</taxon>
        <taxon>Bdelloidea</taxon>
        <taxon>Adinetida</taxon>
        <taxon>Adinetidae</taxon>
        <taxon>Adineta</taxon>
    </lineage>
</organism>
<keyword evidence="1" id="KW-0732">Signal</keyword>
<evidence type="ECO:0000313" key="2">
    <source>
        <dbReference type="EMBL" id="CAF1084023.1"/>
    </source>
</evidence>
<evidence type="ECO:0000313" key="5">
    <source>
        <dbReference type="Proteomes" id="UP000663832"/>
    </source>
</evidence>
<gene>
    <name evidence="2" type="ORF">BJG266_LOCUS20424</name>
    <name evidence="3" type="ORF">QVE165_LOCUS26192</name>
    <name evidence="4" type="ORF">QVE165_LOCUS26793</name>
</gene>
<dbReference type="EMBL" id="CAJNOM010000200">
    <property type="protein sequence ID" value="CAF1219015.1"/>
    <property type="molecule type" value="Genomic_DNA"/>
</dbReference>
<proteinExistence type="predicted"/>
<name>A0A814MXV5_9BILA</name>
<feature type="signal peptide" evidence="1">
    <location>
        <begin position="1"/>
        <end position="22"/>
    </location>
</feature>
<evidence type="ECO:0000313" key="3">
    <source>
        <dbReference type="EMBL" id="CAF1207861.1"/>
    </source>
</evidence>
<dbReference type="OrthoDB" id="10201796at2759"/>